<dbReference type="GO" id="GO:0015031">
    <property type="term" value="P:protein transport"/>
    <property type="evidence" value="ECO:0007669"/>
    <property type="project" value="UniProtKB-KW"/>
</dbReference>
<name>A0AAN9S485_PSOTE</name>
<dbReference type="PANTHER" id="PTHR12542:SF142">
    <property type="entry name" value="EXOCYST SUBUNIT EXO70 FAMILY PROTEIN"/>
    <property type="match status" value="1"/>
</dbReference>
<dbReference type="Proteomes" id="UP001386955">
    <property type="component" value="Unassembled WGS sequence"/>
</dbReference>
<keyword evidence="3" id="KW-0268">Exocytosis</keyword>
<comment type="caution">
    <text evidence="5">The sequence shown here is derived from an EMBL/GenBank/DDBJ whole genome shotgun (WGS) entry which is preliminary data.</text>
</comment>
<comment type="function">
    <text evidence="3">Component of the exocyst complex.</text>
</comment>
<dbReference type="GO" id="GO:0006887">
    <property type="term" value="P:exocytosis"/>
    <property type="evidence" value="ECO:0007669"/>
    <property type="project" value="UniProtKB-KW"/>
</dbReference>
<keyword evidence="2 3" id="KW-0813">Transport</keyword>
<evidence type="ECO:0000259" key="4">
    <source>
        <dbReference type="Pfam" id="PF03081"/>
    </source>
</evidence>
<dbReference type="GO" id="GO:0005546">
    <property type="term" value="F:phosphatidylinositol-4,5-bisphosphate binding"/>
    <property type="evidence" value="ECO:0007669"/>
    <property type="project" value="InterPro"/>
</dbReference>
<gene>
    <name evidence="5" type="ORF">VNO78_24035</name>
</gene>
<dbReference type="Pfam" id="PF20669">
    <property type="entry name" value="Exo70_N"/>
    <property type="match status" value="1"/>
</dbReference>
<proteinExistence type="inferred from homology"/>
<dbReference type="Gene3D" id="1.20.1280.170">
    <property type="entry name" value="Exocyst complex component Exo70"/>
    <property type="match status" value="1"/>
</dbReference>
<protein>
    <recommendedName>
        <fullName evidence="3">Exocyst subunit Exo70 family protein</fullName>
    </recommendedName>
</protein>
<dbReference type="InterPro" id="IPR004140">
    <property type="entry name" value="Exo70"/>
</dbReference>
<dbReference type="InterPro" id="IPR016159">
    <property type="entry name" value="Cullin_repeat-like_dom_sf"/>
</dbReference>
<keyword evidence="3" id="KW-0653">Protein transport</keyword>
<dbReference type="Pfam" id="PF03081">
    <property type="entry name" value="Exo70_C"/>
    <property type="match status" value="1"/>
</dbReference>
<evidence type="ECO:0000256" key="2">
    <source>
        <dbReference type="ARBA" id="ARBA00022448"/>
    </source>
</evidence>
<evidence type="ECO:0000313" key="5">
    <source>
        <dbReference type="EMBL" id="KAK7389200.1"/>
    </source>
</evidence>
<keyword evidence="6" id="KW-1185">Reference proteome</keyword>
<evidence type="ECO:0000256" key="3">
    <source>
        <dbReference type="RuleBase" id="RU365026"/>
    </source>
</evidence>
<accession>A0AAN9S485</accession>
<reference evidence="5 6" key="1">
    <citation type="submission" date="2024-01" db="EMBL/GenBank/DDBJ databases">
        <title>The genomes of 5 underutilized Papilionoideae crops provide insights into root nodulation and disease resistanc.</title>
        <authorList>
            <person name="Jiang F."/>
        </authorList>
    </citation>
    <scope>NUCLEOTIDE SEQUENCE [LARGE SCALE GENOMIC DNA]</scope>
    <source>
        <strain evidence="5">DUOXIRENSHENG_FW03</strain>
        <tissue evidence="5">Leaves</tissue>
    </source>
</reference>
<sequence>MQAKSLKPHKVHCVISKASASLQLSRPTLFHIFFFPFLFPFLLQQFSSLTSNPHFLPLCFHTHKKSNLKKKKTQKKLETLVILVGENMATTTTSLGGGAGGDDRVLATAQQIVKSLRAAKEDREDMLLIFSTFDNRLSGISDLINGDDSKSSDEEELDRFEAAEKVILADASLTGEPSRQSTSLFNPPNNSAEYFSAVDEIIHWMEQFSIAPPSSAAGRTGQVIVDRAENAIQLAMSRLEDELRHVLICNTIPLDAVSRYGSIRRVSLSFGSHDGAIDDSTLESFSEVGSSRYHERGVSLGDDLFVDLVRPEAVQDLREIIDRMVRSGYERECLQVYSSVRRDALDECLVILGVERLSIEEVQKVEWRSLDEKMKNWVQAVKLVVGVLLSGEKRLCDGLFVDLDDLKEICFNETAKGCVMQLLNFGEAIAICKRSPEKLFRILDMYEALRDAFPDFQAMVSDEFVIGEAHGVLRGLGEAAKGTFAEFENCIRNETSKKPVITGDVHPLPRYVMNYLKLLVDYGDSMDSLLEISEEDLYRFRNDLGGDGLQLEAMSPLGRRILLLMSELEYNLEEKSKLYEDSAMQQVFLMNNLYYLVRKVKDSDLGKVLGDNWIRKRRGQVRQYATGYLRASWSKALSCLKDEGIGGSSSNASKMALKERFKNFNACFEEIYRVQTAWKVPDDQLREELRISISEKVIPAYRSFVGRFRSQLEGRHVGKYIKYTPEDLETYLLDLFEGSPAVLHHIRRKST</sequence>
<dbReference type="AlphaFoldDB" id="A0AAN9S485"/>
<evidence type="ECO:0000313" key="6">
    <source>
        <dbReference type="Proteomes" id="UP001386955"/>
    </source>
</evidence>
<feature type="domain" description="Exocyst complex subunit Exo70 C-terminal" evidence="4">
    <location>
        <begin position="375"/>
        <end position="734"/>
    </location>
</feature>
<dbReference type="SUPFAM" id="SSF74788">
    <property type="entry name" value="Cullin repeat-like"/>
    <property type="match status" value="1"/>
</dbReference>
<evidence type="ECO:0000256" key="1">
    <source>
        <dbReference type="ARBA" id="ARBA00006756"/>
    </source>
</evidence>
<dbReference type="GO" id="GO:0000145">
    <property type="term" value="C:exocyst"/>
    <property type="evidence" value="ECO:0007669"/>
    <property type="project" value="InterPro"/>
</dbReference>
<dbReference type="PANTHER" id="PTHR12542">
    <property type="entry name" value="EXOCYST COMPLEX PROTEIN EXO70"/>
    <property type="match status" value="1"/>
</dbReference>
<comment type="similarity">
    <text evidence="1 3">Belongs to the EXO70 family.</text>
</comment>
<dbReference type="EMBL" id="JAYMYS010000006">
    <property type="protein sequence ID" value="KAK7389200.1"/>
    <property type="molecule type" value="Genomic_DNA"/>
</dbReference>
<organism evidence="5 6">
    <name type="scientific">Psophocarpus tetragonolobus</name>
    <name type="common">Winged bean</name>
    <name type="synonym">Dolichos tetragonolobus</name>
    <dbReference type="NCBI Taxonomy" id="3891"/>
    <lineage>
        <taxon>Eukaryota</taxon>
        <taxon>Viridiplantae</taxon>
        <taxon>Streptophyta</taxon>
        <taxon>Embryophyta</taxon>
        <taxon>Tracheophyta</taxon>
        <taxon>Spermatophyta</taxon>
        <taxon>Magnoliopsida</taxon>
        <taxon>eudicotyledons</taxon>
        <taxon>Gunneridae</taxon>
        <taxon>Pentapetalae</taxon>
        <taxon>rosids</taxon>
        <taxon>fabids</taxon>
        <taxon>Fabales</taxon>
        <taxon>Fabaceae</taxon>
        <taxon>Papilionoideae</taxon>
        <taxon>50 kb inversion clade</taxon>
        <taxon>NPAAA clade</taxon>
        <taxon>indigoferoid/millettioid clade</taxon>
        <taxon>Phaseoleae</taxon>
        <taxon>Psophocarpus</taxon>
    </lineage>
</organism>
<dbReference type="InterPro" id="IPR046364">
    <property type="entry name" value="Exo70_C"/>
</dbReference>